<evidence type="ECO:0000256" key="1">
    <source>
        <dbReference type="SAM" id="MobiDB-lite"/>
    </source>
</evidence>
<sequence length="147" mass="16374">MTKPETPSPFETPQSTPESTPTPSAFALLRRQAQARKTVAQQLDELSIEAIPAADDVQSLPRLNVKGRLYILEDWAHKKGGRLRTTWIKDHGVFLLEVNPDGTTNLAQWLCRACDKMGSPVLFQHQASTSAIAHLSEYISLLYLGLY</sequence>
<gene>
    <name evidence="2" type="ORF">EDB81DRAFT_371509</name>
</gene>
<name>A0A9P9I797_9HYPO</name>
<accession>A0A9P9I797</accession>
<organism evidence="2 3">
    <name type="scientific">Dactylonectria macrodidyma</name>
    <dbReference type="NCBI Taxonomy" id="307937"/>
    <lineage>
        <taxon>Eukaryota</taxon>
        <taxon>Fungi</taxon>
        <taxon>Dikarya</taxon>
        <taxon>Ascomycota</taxon>
        <taxon>Pezizomycotina</taxon>
        <taxon>Sordariomycetes</taxon>
        <taxon>Hypocreomycetidae</taxon>
        <taxon>Hypocreales</taxon>
        <taxon>Nectriaceae</taxon>
        <taxon>Dactylonectria</taxon>
    </lineage>
</organism>
<reference evidence="2" key="1">
    <citation type="journal article" date="2021" name="Nat. Commun.">
        <title>Genetic determinants of endophytism in the Arabidopsis root mycobiome.</title>
        <authorList>
            <person name="Mesny F."/>
            <person name="Miyauchi S."/>
            <person name="Thiergart T."/>
            <person name="Pickel B."/>
            <person name="Atanasova L."/>
            <person name="Karlsson M."/>
            <person name="Huettel B."/>
            <person name="Barry K.W."/>
            <person name="Haridas S."/>
            <person name="Chen C."/>
            <person name="Bauer D."/>
            <person name="Andreopoulos W."/>
            <person name="Pangilinan J."/>
            <person name="LaButti K."/>
            <person name="Riley R."/>
            <person name="Lipzen A."/>
            <person name="Clum A."/>
            <person name="Drula E."/>
            <person name="Henrissat B."/>
            <person name="Kohler A."/>
            <person name="Grigoriev I.V."/>
            <person name="Martin F.M."/>
            <person name="Hacquard S."/>
        </authorList>
    </citation>
    <scope>NUCLEOTIDE SEQUENCE</scope>
    <source>
        <strain evidence="2">MPI-CAGE-AT-0147</strain>
    </source>
</reference>
<dbReference type="Proteomes" id="UP000738349">
    <property type="component" value="Unassembled WGS sequence"/>
</dbReference>
<dbReference type="EMBL" id="JAGMUV010000045">
    <property type="protein sequence ID" value="KAH7110476.1"/>
    <property type="molecule type" value="Genomic_DNA"/>
</dbReference>
<dbReference type="OrthoDB" id="5062167at2759"/>
<proteinExistence type="predicted"/>
<keyword evidence="3" id="KW-1185">Reference proteome</keyword>
<dbReference type="AlphaFoldDB" id="A0A9P9I797"/>
<protein>
    <submittedName>
        <fullName evidence="2">Uncharacterized protein</fullName>
    </submittedName>
</protein>
<evidence type="ECO:0000313" key="2">
    <source>
        <dbReference type="EMBL" id="KAH7110476.1"/>
    </source>
</evidence>
<evidence type="ECO:0000313" key="3">
    <source>
        <dbReference type="Proteomes" id="UP000738349"/>
    </source>
</evidence>
<comment type="caution">
    <text evidence="2">The sequence shown here is derived from an EMBL/GenBank/DDBJ whole genome shotgun (WGS) entry which is preliminary data.</text>
</comment>
<feature type="region of interest" description="Disordered" evidence="1">
    <location>
        <begin position="1"/>
        <end position="23"/>
    </location>
</feature>